<feature type="chain" id="PRO_5021796716" evidence="6">
    <location>
        <begin position="21"/>
        <end position="487"/>
    </location>
</feature>
<dbReference type="InterPro" id="IPR036259">
    <property type="entry name" value="MFS_trans_sf"/>
</dbReference>
<name>A0A545V4Q4_9HYPO</name>
<dbReference type="Proteomes" id="UP000315783">
    <property type="component" value="Unassembled WGS sequence"/>
</dbReference>
<sequence length="487" mass="52605">MDLWICLFLSALETTIVSTALRSMSSDLKGLSQSTWVVVAYLLTYNGKYTASFQCCLISPRILQTDRHIRSKESTDTVATDFSRLFNGLRGCPDHDTTVRIVFRALQGIGASGIYSIVFVIIGKIGSVEKMPLYMGAITSVFALASLIGPILGGIIVNHTTCGPGVALSLLLLIPSIPDLGEKLMDREKLKQVDVIGGILSLVWPTLLVFALEQGGQAYPWQSSIIIGTLVGSVIGFFSFGFYEIRVQRLGKQEPIVEYSFLLVRVMFTMGGCFYAAIFLLPQRFQAVNGISAQRAGINLLPFTIVSPVFSVLCGMLLAKVQKVATMVLVVSSVCTVIGIIMLGTLSSSPQVFELKTYGFEVILALAAIMGANNTARTLGGCVAVAISSSILHADLVPSLRSFLSPNQVEAILTSTLGGPELTWSEKIKVQEAYGKCYNMQFRALIAFAGANLICCLALSIVRYSIERRHKQNVRPSNAALEIGSGQ</sequence>
<protein>
    <submittedName>
        <fullName evidence="7">MFS multidrug transporter</fullName>
    </submittedName>
</protein>
<proteinExistence type="predicted"/>
<dbReference type="PANTHER" id="PTHR23501">
    <property type="entry name" value="MAJOR FACILITATOR SUPERFAMILY"/>
    <property type="match status" value="1"/>
</dbReference>
<feature type="transmembrane region" description="Helical" evidence="5">
    <location>
        <begin position="326"/>
        <end position="346"/>
    </location>
</feature>
<feature type="transmembrane region" description="Helical" evidence="5">
    <location>
        <begin position="193"/>
        <end position="212"/>
    </location>
</feature>
<dbReference type="AlphaFoldDB" id="A0A545V4Q4"/>
<dbReference type="SUPFAM" id="SSF103473">
    <property type="entry name" value="MFS general substrate transporter"/>
    <property type="match status" value="1"/>
</dbReference>
<dbReference type="Pfam" id="PF07690">
    <property type="entry name" value="MFS_1"/>
    <property type="match status" value="1"/>
</dbReference>
<comment type="subcellular location">
    <subcellularLocation>
        <location evidence="1">Membrane</location>
        <topology evidence="1">Multi-pass membrane protein</topology>
    </subcellularLocation>
</comment>
<gene>
    <name evidence="7" type="ORF">IF1G_05276</name>
</gene>
<dbReference type="GO" id="GO:0022857">
    <property type="term" value="F:transmembrane transporter activity"/>
    <property type="evidence" value="ECO:0007669"/>
    <property type="project" value="InterPro"/>
</dbReference>
<keyword evidence="6" id="KW-0732">Signal</keyword>
<keyword evidence="2 5" id="KW-0812">Transmembrane</keyword>
<feature type="transmembrane region" description="Helical" evidence="5">
    <location>
        <begin position="300"/>
        <end position="319"/>
    </location>
</feature>
<dbReference type="Gene3D" id="1.20.1250.20">
    <property type="entry name" value="MFS general substrate transporter like domains"/>
    <property type="match status" value="1"/>
</dbReference>
<evidence type="ECO:0000313" key="7">
    <source>
        <dbReference type="EMBL" id="TQV96693.1"/>
    </source>
</evidence>
<feature type="transmembrane region" description="Helical" evidence="5">
    <location>
        <begin position="444"/>
        <end position="466"/>
    </location>
</feature>
<keyword evidence="4 5" id="KW-0472">Membrane</keyword>
<reference evidence="7 8" key="1">
    <citation type="journal article" date="2019" name="Appl. Microbiol. Biotechnol.">
        <title>Genome sequence of Isaria javanica and comparative genome analysis insights into family S53 peptidase evolution in fungal entomopathogens.</title>
        <authorList>
            <person name="Lin R."/>
            <person name="Zhang X."/>
            <person name="Xin B."/>
            <person name="Zou M."/>
            <person name="Gao Y."/>
            <person name="Qin F."/>
            <person name="Hu Q."/>
            <person name="Xie B."/>
            <person name="Cheng X."/>
        </authorList>
    </citation>
    <scope>NUCLEOTIDE SEQUENCE [LARGE SCALE GENOMIC DNA]</scope>
    <source>
        <strain evidence="7 8">IJ1G</strain>
    </source>
</reference>
<evidence type="ECO:0000313" key="8">
    <source>
        <dbReference type="Proteomes" id="UP000315783"/>
    </source>
</evidence>
<comment type="caution">
    <text evidence="7">The sequence shown here is derived from an EMBL/GenBank/DDBJ whole genome shotgun (WGS) entry which is preliminary data.</text>
</comment>
<feature type="transmembrane region" description="Helical" evidence="5">
    <location>
        <begin position="134"/>
        <end position="157"/>
    </location>
</feature>
<evidence type="ECO:0000256" key="4">
    <source>
        <dbReference type="ARBA" id="ARBA00023136"/>
    </source>
</evidence>
<feature type="transmembrane region" description="Helical" evidence="5">
    <location>
        <begin position="101"/>
        <end position="122"/>
    </location>
</feature>
<dbReference type="GO" id="GO:0005886">
    <property type="term" value="C:plasma membrane"/>
    <property type="evidence" value="ECO:0007669"/>
    <property type="project" value="TreeGrafter"/>
</dbReference>
<feature type="signal peptide" evidence="6">
    <location>
        <begin position="1"/>
        <end position="20"/>
    </location>
</feature>
<keyword evidence="3 5" id="KW-1133">Transmembrane helix</keyword>
<evidence type="ECO:0000256" key="1">
    <source>
        <dbReference type="ARBA" id="ARBA00004141"/>
    </source>
</evidence>
<feature type="transmembrane region" description="Helical" evidence="5">
    <location>
        <begin position="257"/>
        <end position="280"/>
    </location>
</feature>
<organism evidence="7 8">
    <name type="scientific">Cordyceps javanica</name>
    <dbReference type="NCBI Taxonomy" id="43265"/>
    <lineage>
        <taxon>Eukaryota</taxon>
        <taxon>Fungi</taxon>
        <taxon>Dikarya</taxon>
        <taxon>Ascomycota</taxon>
        <taxon>Pezizomycotina</taxon>
        <taxon>Sordariomycetes</taxon>
        <taxon>Hypocreomycetidae</taxon>
        <taxon>Hypocreales</taxon>
        <taxon>Cordycipitaceae</taxon>
        <taxon>Cordyceps</taxon>
    </lineage>
</organism>
<feature type="transmembrane region" description="Helical" evidence="5">
    <location>
        <begin position="224"/>
        <end position="245"/>
    </location>
</feature>
<evidence type="ECO:0000256" key="3">
    <source>
        <dbReference type="ARBA" id="ARBA00022989"/>
    </source>
</evidence>
<dbReference type="InterPro" id="IPR011701">
    <property type="entry name" value="MFS"/>
</dbReference>
<dbReference type="EMBL" id="SPUK01000006">
    <property type="protein sequence ID" value="TQV96693.1"/>
    <property type="molecule type" value="Genomic_DNA"/>
</dbReference>
<dbReference type="PANTHER" id="PTHR23501:SF43">
    <property type="entry name" value="MULTIDRUG TRANSPORTER, PUTATIVE (AFU_ORTHOLOGUE AFUA_6G03040)-RELATED"/>
    <property type="match status" value="1"/>
</dbReference>
<evidence type="ECO:0000256" key="6">
    <source>
        <dbReference type="SAM" id="SignalP"/>
    </source>
</evidence>
<evidence type="ECO:0000256" key="5">
    <source>
        <dbReference type="SAM" id="Phobius"/>
    </source>
</evidence>
<evidence type="ECO:0000256" key="2">
    <source>
        <dbReference type="ARBA" id="ARBA00022692"/>
    </source>
</evidence>
<keyword evidence="8" id="KW-1185">Reference proteome</keyword>
<accession>A0A545V4Q4</accession>